<dbReference type="PANTHER" id="PTHR33797:SF2">
    <property type="entry name" value="ORGANIC HYDROPEROXIDE RESISTANCE PROTEIN-LIKE"/>
    <property type="match status" value="1"/>
</dbReference>
<dbReference type="SUPFAM" id="SSF82784">
    <property type="entry name" value="OsmC-like"/>
    <property type="match status" value="1"/>
</dbReference>
<proteinExistence type="inferred from homology"/>
<dbReference type="OrthoDB" id="9797508at2"/>
<dbReference type="InterPro" id="IPR019953">
    <property type="entry name" value="OHR"/>
</dbReference>
<organism evidence="2 3">
    <name type="scientific">Phaeobacter gallaeciensis</name>
    <dbReference type="NCBI Taxonomy" id="60890"/>
    <lineage>
        <taxon>Bacteria</taxon>
        <taxon>Pseudomonadati</taxon>
        <taxon>Pseudomonadota</taxon>
        <taxon>Alphaproteobacteria</taxon>
        <taxon>Rhodobacterales</taxon>
        <taxon>Roseobacteraceae</taxon>
        <taxon>Phaeobacter</taxon>
    </lineage>
</organism>
<dbReference type="Pfam" id="PF02566">
    <property type="entry name" value="OsmC"/>
    <property type="match status" value="1"/>
</dbReference>
<gene>
    <name evidence="2" type="ORF">DS909_12670</name>
</gene>
<sequence length="168" mass="17624">MVGCESDGETVAYARPVSECSGNNRAFAGQALPKPKGTTLKVSHQTSATATGGRWGASKLDDGSFEINSLPPNNNEDGLNPEQLSALGYCACFATAMQLVAHRMELALSACSTTVEGGMQKLEGRGVGLEAGPYANIAGLSEPEAHSVLNATNKVCFLFQIFARQRRG</sequence>
<dbReference type="Proteomes" id="UP000252706">
    <property type="component" value="Unassembled WGS sequence"/>
</dbReference>
<evidence type="ECO:0000256" key="1">
    <source>
        <dbReference type="ARBA" id="ARBA00007378"/>
    </source>
</evidence>
<dbReference type="InterPro" id="IPR036102">
    <property type="entry name" value="OsmC/Ohrsf"/>
</dbReference>
<dbReference type="Gene3D" id="3.30.300.20">
    <property type="match status" value="1"/>
</dbReference>
<accession>A0A366X0E0</accession>
<comment type="caution">
    <text evidence="2">The sequence shown here is derived from an EMBL/GenBank/DDBJ whole genome shotgun (WGS) entry which is preliminary data.</text>
</comment>
<evidence type="ECO:0000313" key="3">
    <source>
        <dbReference type="Proteomes" id="UP000252706"/>
    </source>
</evidence>
<name>A0A366X0E0_9RHOB</name>
<protein>
    <recommendedName>
        <fullName evidence="4">Organic hydroperoxide resistance protein</fullName>
    </recommendedName>
</protein>
<comment type="similarity">
    <text evidence="1">Belongs to the OsmC/Ohr family.</text>
</comment>
<evidence type="ECO:0008006" key="4">
    <source>
        <dbReference type="Google" id="ProtNLM"/>
    </source>
</evidence>
<dbReference type="EMBL" id="QOCE01000033">
    <property type="protein sequence ID" value="RBW53892.1"/>
    <property type="molecule type" value="Genomic_DNA"/>
</dbReference>
<dbReference type="InterPro" id="IPR015946">
    <property type="entry name" value="KH_dom-like_a/b"/>
</dbReference>
<dbReference type="PANTHER" id="PTHR33797">
    <property type="entry name" value="ORGANIC HYDROPEROXIDE RESISTANCE PROTEIN-LIKE"/>
    <property type="match status" value="1"/>
</dbReference>
<dbReference type="AlphaFoldDB" id="A0A366X0E0"/>
<reference evidence="2 3" key="1">
    <citation type="submission" date="2018-07" db="EMBL/GenBank/DDBJ databases">
        <title>Modular assembly of carbohydrate-degrading microbial communities in the ocean.</title>
        <authorList>
            <person name="Enke T.N."/>
            <person name="Datta M.S."/>
            <person name="Schwartzman J.A."/>
            <person name="Cermak N."/>
            <person name="Schmitz D.A."/>
            <person name="Barrere J."/>
            <person name="Cordero O.X."/>
        </authorList>
    </citation>
    <scope>NUCLEOTIDE SEQUENCE [LARGE SCALE GENOMIC DNA]</scope>
    <source>
        <strain evidence="2 3">C3M10</strain>
    </source>
</reference>
<dbReference type="GO" id="GO:0006979">
    <property type="term" value="P:response to oxidative stress"/>
    <property type="evidence" value="ECO:0007669"/>
    <property type="project" value="InterPro"/>
</dbReference>
<dbReference type="Gene3D" id="2.20.25.10">
    <property type="match status" value="1"/>
</dbReference>
<dbReference type="InterPro" id="IPR003718">
    <property type="entry name" value="OsmC/Ohr_fam"/>
</dbReference>
<evidence type="ECO:0000313" key="2">
    <source>
        <dbReference type="EMBL" id="RBW53892.1"/>
    </source>
</evidence>